<dbReference type="InterPro" id="IPR036291">
    <property type="entry name" value="NAD(P)-bd_dom_sf"/>
</dbReference>
<keyword evidence="7" id="KW-1185">Reference proteome</keyword>
<dbReference type="PANTHER" id="PTHR22604">
    <property type="entry name" value="OXIDOREDUCTASES"/>
    <property type="match status" value="1"/>
</dbReference>
<evidence type="ECO:0000256" key="1">
    <source>
        <dbReference type="ARBA" id="ARBA00010928"/>
    </source>
</evidence>
<dbReference type="InterPro" id="IPR055170">
    <property type="entry name" value="GFO_IDH_MocA-like_dom"/>
</dbReference>
<dbReference type="PANTHER" id="PTHR22604:SF105">
    <property type="entry name" value="TRANS-1,2-DIHYDROBENZENE-1,2-DIOL DEHYDROGENASE"/>
    <property type="match status" value="1"/>
</dbReference>
<keyword evidence="3" id="KW-0520">NAD</keyword>
<protein>
    <submittedName>
        <fullName evidence="6">Dehydrogenase</fullName>
    </submittedName>
</protein>
<dbReference type="Proteomes" id="UP000030982">
    <property type="component" value="Unassembled WGS sequence"/>
</dbReference>
<evidence type="ECO:0000256" key="3">
    <source>
        <dbReference type="ARBA" id="ARBA00023027"/>
    </source>
</evidence>
<dbReference type="EMBL" id="JTDL01000123">
    <property type="protein sequence ID" value="KHL02455.1"/>
    <property type="molecule type" value="Genomic_DNA"/>
</dbReference>
<evidence type="ECO:0000313" key="7">
    <source>
        <dbReference type="Proteomes" id="UP000030982"/>
    </source>
</evidence>
<comment type="similarity">
    <text evidence="1">Belongs to the Gfo/Idh/MocA family.</text>
</comment>
<dbReference type="Pfam" id="PF01408">
    <property type="entry name" value="GFO_IDH_MocA"/>
    <property type="match status" value="1"/>
</dbReference>
<dbReference type="InterPro" id="IPR000683">
    <property type="entry name" value="Gfo/Idh/MocA-like_OxRdtase_N"/>
</dbReference>
<comment type="caution">
    <text evidence="6">The sequence shown here is derived from an EMBL/GenBank/DDBJ whole genome shotgun (WGS) entry which is preliminary data.</text>
</comment>
<keyword evidence="2" id="KW-0560">Oxidoreductase</keyword>
<feature type="domain" description="GFO/IDH/MocA-like oxidoreductase" evidence="5">
    <location>
        <begin position="135"/>
        <end position="264"/>
    </location>
</feature>
<proteinExistence type="inferred from homology"/>
<dbReference type="GO" id="GO:0000166">
    <property type="term" value="F:nucleotide binding"/>
    <property type="evidence" value="ECO:0007669"/>
    <property type="project" value="InterPro"/>
</dbReference>
<evidence type="ECO:0000256" key="2">
    <source>
        <dbReference type="ARBA" id="ARBA00023002"/>
    </source>
</evidence>
<dbReference type="Pfam" id="PF22725">
    <property type="entry name" value="GFO_IDH_MocA_C3"/>
    <property type="match status" value="1"/>
</dbReference>
<dbReference type="SUPFAM" id="SSF51735">
    <property type="entry name" value="NAD(P)-binding Rossmann-fold domains"/>
    <property type="match status" value="1"/>
</dbReference>
<dbReference type="AlphaFoldDB" id="A0A0B2AGX9"/>
<dbReference type="GO" id="GO:0016491">
    <property type="term" value="F:oxidoreductase activity"/>
    <property type="evidence" value="ECO:0007669"/>
    <property type="project" value="UniProtKB-KW"/>
</dbReference>
<gene>
    <name evidence="6" type="ORF">LK10_12730</name>
</gene>
<reference evidence="6 7" key="1">
    <citation type="submission" date="2014-09" db="EMBL/GenBank/DDBJ databases">
        <title>Genome sequence of Sinomonas sp. MUSC 117.</title>
        <authorList>
            <person name="Lee L.-H."/>
        </authorList>
    </citation>
    <scope>NUCLEOTIDE SEQUENCE [LARGE SCALE GENOMIC DNA]</scope>
    <source>
        <strain evidence="6 7">MUSC 117</strain>
    </source>
</reference>
<accession>A0A0B2AGX9</accession>
<organism evidence="6 7">
    <name type="scientific">Sinomonas humi</name>
    <dbReference type="NCBI Taxonomy" id="1338436"/>
    <lineage>
        <taxon>Bacteria</taxon>
        <taxon>Bacillati</taxon>
        <taxon>Actinomycetota</taxon>
        <taxon>Actinomycetes</taxon>
        <taxon>Micrococcales</taxon>
        <taxon>Micrococcaceae</taxon>
        <taxon>Sinomonas</taxon>
    </lineage>
</organism>
<name>A0A0B2AGX9_9MICC</name>
<dbReference type="Gene3D" id="3.40.50.720">
    <property type="entry name" value="NAD(P)-binding Rossmann-like Domain"/>
    <property type="match status" value="1"/>
</dbReference>
<evidence type="ECO:0000259" key="5">
    <source>
        <dbReference type="Pfam" id="PF22725"/>
    </source>
</evidence>
<sequence>MEGTSLRVGLLGAAGIAPAAMINPARRRNDVELVAVASRRRAPEFAERHGIPTAYSRYEDLLADDSIELVYIALAPSEHARWTIAALEAGKDVLCEKPMAMNASEAKAVLAAAERTGQRAIEAFHDYYHPLQAWIRDFLESRTLGSPISVKATFNGANPFDPASIRHVPELGGGALMDLGCYPVHWVRTLFGEPRVTHTTAGLNRLGADVWIEALVEFDGGMHDGGVPDGAVHDDAVHGVVSASMEPDVRLESSLTVVCERGTLRVENLVFPARGHSIRVERDGVTHISTVAGLDTYDHQLAAVIEGLRSRKTLATEGLDYVRNMEAIDAIYAMAGIR</sequence>
<dbReference type="STRING" id="1338436.LK10_12730"/>
<dbReference type="InterPro" id="IPR050984">
    <property type="entry name" value="Gfo/Idh/MocA_domain"/>
</dbReference>
<dbReference type="SUPFAM" id="SSF55347">
    <property type="entry name" value="Glyceraldehyde-3-phosphate dehydrogenase-like, C-terminal domain"/>
    <property type="match status" value="1"/>
</dbReference>
<dbReference type="OrthoDB" id="9815825at2"/>
<evidence type="ECO:0000313" key="6">
    <source>
        <dbReference type="EMBL" id="KHL02455.1"/>
    </source>
</evidence>
<feature type="domain" description="Gfo/Idh/MocA-like oxidoreductase N-terminal" evidence="4">
    <location>
        <begin position="6"/>
        <end position="121"/>
    </location>
</feature>
<dbReference type="Gene3D" id="3.30.360.10">
    <property type="entry name" value="Dihydrodipicolinate Reductase, domain 2"/>
    <property type="match status" value="1"/>
</dbReference>
<dbReference type="RefSeq" id="WP_043124196.1">
    <property type="nucleotide sequence ID" value="NZ_JTDL01000123.1"/>
</dbReference>
<evidence type="ECO:0000259" key="4">
    <source>
        <dbReference type="Pfam" id="PF01408"/>
    </source>
</evidence>